<gene>
    <name evidence="8" type="ORF">DXN05_08110</name>
</gene>
<evidence type="ECO:0000256" key="3">
    <source>
        <dbReference type="ARBA" id="ARBA00022576"/>
    </source>
</evidence>
<keyword evidence="3 6" id="KW-0032">Aminotransferase</keyword>
<evidence type="ECO:0000313" key="9">
    <source>
        <dbReference type="Proteomes" id="UP000261284"/>
    </source>
</evidence>
<evidence type="ECO:0000256" key="5">
    <source>
        <dbReference type="ARBA" id="ARBA00022898"/>
    </source>
</evidence>
<name>A0A3E1NLL2_9BACT</name>
<comment type="similarity">
    <text evidence="2 6">Belongs to the class-I pyridoxal-phosphate-dependent aminotransferase family.</text>
</comment>
<sequence>MQQLQFNEAEINMPALRKRAYNLRWATLPEQVIPLTAADPDFQCAPEIAEAINAYTNERVFAYGPGEGLPSFRQTIAATMRSRRNINTHADLVLPVDSAAQGMFVIARYCLQPGDEAIIFDPVDFLFKRAVQAAGGVPVYFPIDVATGSFDMNLLQSLVTPKTRLICLCNPHNPSGKVFTREELTAIGEFAVANDLWIMSDEIWSDIVFAPSRYTSIASVSPAIAAHTITVYGFSKSFGLAGLRVGFILSPNALVHAGIVETSLVDTTAYGVSTISQVAGQAAYEKAWYWVEAFIQHLTQMRDVTIEKLNAMPGITCHTPQGCYLAFPDIRATGMNSETLTAYLLEHAQVAVVPGAEKWFGPGAEGHIRICFSTSRKILTEGLDRIAHALQKL</sequence>
<proteinExistence type="inferred from homology"/>
<dbReference type="InterPro" id="IPR050596">
    <property type="entry name" value="AspAT/PAT-like"/>
</dbReference>
<dbReference type="GO" id="GO:0030170">
    <property type="term" value="F:pyridoxal phosphate binding"/>
    <property type="evidence" value="ECO:0007669"/>
    <property type="project" value="InterPro"/>
</dbReference>
<dbReference type="PRINTS" id="PR00753">
    <property type="entry name" value="ACCSYNTHASE"/>
</dbReference>
<dbReference type="Gene3D" id="3.40.640.10">
    <property type="entry name" value="Type I PLP-dependent aspartate aminotransferase-like (Major domain)"/>
    <property type="match status" value="1"/>
</dbReference>
<evidence type="ECO:0000256" key="1">
    <source>
        <dbReference type="ARBA" id="ARBA00001933"/>
    </source>
</evidence>
<evidence type="ECO:0000313" key="8">
    <source>
        <dbReference type="EMBL" id="RFM28734.1"/>
    </source>
</evidence>
<dbReference type="SUPFAM" id="SSF53383">
    <property type="entry name" value="PLP-dependent transferases"/>
    <property type="match status" value="1"/>
</dbReference>
<dbReference type="CDD" id="cd00609">
    <property type="entry name" value="AAT_like"/>
    <property type="match status" value="1"/>
</dbReference>
<evidence type="ECO:0000259" key="7">
    <source>
        <dbReference type="Pfam" id="PF00155"/>
    </source>
</evidence>
<organism evidence="8 9">
    <name type="scientific">Deminuibacter soli</name>
    <dbReference type="NCBI Taxonomy" id="2291815"/>
    <lineage>
        <taxon>Bacteria</taxon>
        <taxon>Pseudomonadati</taxon>
        <taxon>Bacteroidota</taxon>
        <taxon>Chitinophagia</taxon>
        <taxon>Chitinophagales</taxon>
        <taxon>Chitinophagaceae</taxon>
        <taxon>Deminuibacter</taxon>
    </lineage>
</organism>
<accession>A0A3E1NLL2</accession>
<dbReference type="GO" id="GO:0006520">
    <property type="term" value="P:amino acid metabolic process"/>
    <property type="evidence" value="ECO:0007669"/>
    <property type="project" value="InterPro"/>
</dbReference>
<dbReference type="Gene3D" id="3.90.1150.10">
    <property type="entry name" value="Aspartate Aminotransferase, domain 1"/>
    <property type="match status" value="1"/>
</dbReference>
<protein>
    <recommendedName>
        <fullName evidence="6">Aminotransferase</fullName>
        <ecNumber evidence="6">2.6.1.-</ecNumber>
    </recommendedName>
</protein>
<dbReference type="RefSeq" id="WP_116846723.1">
    <property type="nucleotide sequence ID" value="NZ_QTJU01000002.1"/>
</dbReference>
<comment type="cofactor">
    <cofactor evidence="1 6">
        <name>pyridoxal 5'-phosphate</name>
        <dbReference type="ChEBI" id="CHEBI:597326"/>
    </cofactor>
</comment>
<dbReference type="InterPro" id="IPR015422">
    <property type="entry name" value="PyrdxlP-dep_Trfase_small"/>
</dbReference>
<evidence type="ECO:0000256" key="4">
    <source>
        <dbReference type="ARBA" id="ARBA00022679"/>
    </source>
</evidence>
<dbReference type="InterPro" id="IPR004839">
    <property type="entry name" value="Aminotransferase_I/II_large"/>
</dbReference>
<dbReference type="InterPro" id="IPR015424">
    <property type="entry name" value="PyrdxlP-dep_Trfase"/>
</dbReference>
<feature type="domain" description="Aminotransferase class I/classII large" evidence="7">
    <location>
        <begin position="31"/>
        <end position="386"/>
    </location>
</feature>
<dbReference type="AlphaFoldDB" id="A0A3E1NLL2"/>
<dbReference type="PROSITE" id="PS00105">
    <property type="entry name" value="AA_TRANSFER_CLASS_1"/>
    <property type="match status" value="1"/>
</dbReference>
<keyword evidence="5" id="KW-0663">Pyridoxal phosphate</keyword>
<dbReference type="InterPro" id="IPR015421">
    <property type="entry name" value="PyrdxlP-dep_Trfase_major"/>
</dbReference>
<evidence type="ECO:0000256" key="2">
    <source>
        <dbReference type="ARBA" id="ARBA00007441"/>
    </source>
</evidence>
<dbReference type="EMBL" id="QTJU01000002">
    <property type="protein sequence ID" value="RFM28734.1"/>
    <property type="molecule type" value="Genomic_DNA"/>
</dbReference>
<dbReference type="EC" id="2.6.1.-" evidence="6"/>
<keyword evidence="4 6" id="KW-0808">Transferase</keyword>
<keyword evidence="9" id="KW-1185">Reference proteome</keyword>
<dbReference type="PANTHER" id="PTHR46383">
    <property type="entry name" value="ASPARTATE AMINOTRANSFERASE"/>
    <property type="match status" value="1"/>
</dbReference>
<evidence type="ECO:0000256" key="6">
    <source>
        <dbReference type="RuleBase" id="RU000481"/>
    </source>
</evidence>
<comment type="caution">
    <text evidence="8">The sequence shown here is derived from an EMBL/GenBank/DDBJ whole genome shotgun (WGS) entry which is preliminary data.</text>
</comment>
<dbReference type="PANTHER" id="PTHR46383:SF1">
    <property type="entry name" value="ASPARTATE AMINOTRANSFERASE"/>
    <property type="match status" value="1"/>
</dbReference>
<dbReference type="InterPro" id="IPR004838">
    <property type="entry name" value="NHTrfase_class1_PyrdxlP-BS"/>
</dbReference>
<dbReference type="Pfam" id="PF00155">
    <property type="entry name" value="Aminotran_1_2"/>
    <property type="match status" value="1"/>
</dbReference>
<reference evidence="8 9" key="1">
    <citation type="submission" date="2018-08" db="EMBL/GenBank/DDBJ databases">
        <title>Chitinophagaceae sp. K23C18032701, a novel bacterium isolated from forest soil.</title>
        <authorList>
            <person name="Wang C."/>
        </authorList>
    </citation>
    <scope>NUCLEOTIDE SEQUENCE [LARGE SCALE GENOMIC DNA]</scope>
    <source>
        <strain evidence="8 9">K23C18032701</strain>
    </source>
</reference>
<dbReference type="GO" id="GO:0008483">
    <property type="term" value="F:transaminase activity"/>
    <property type="evidence" value="ECO:0007669"/>
    <property type="project" value="UniProtKB-KW"/>
</dbReference>
<dbReference type="OrthoDB" id="9802872at2"/>
<dbReference type="Proteomes" id="UP000261284">
    <property type="component" value="Unassembled WGS sequence"/>
</dbReference>